<evidence type="ECO:0000313" key="5">
    <source>
        <dbReference type="Proteomes" id="UP000094626"/>
    </source>
</evidence>
<reference evidence="3 4" key="1">
    <citation type="submission" date="2014-03" db="EMBL/GenBank/DDBJ databases">
        <title>Whole genome sequence of Novosphingobium resinovorum KF1.</title>
        <authorList>
            <person name="Gan H.M."/>
            <person name="Gan H.Y."/>
            <person name="Chew T.H."/>
            <person name="Savka M.A."/>
        </authorList>
    </citation>
    <scope>NUCLEOTIDE SEQUENCE [LARGE SCALE GENOMIC DNA]</scope>
    <source>
        <strain evidence="3 4">KF1</strain>
    </source>
</reference>
<proteinExistence type="predicted"/>
<dbReference type="eggNOG" id="ENOG5031B7Z">
    <property type="taxonomic scope" value="Bacteria"/>
</dbReference>
<name>A0A031J5R1_9SPHN</name>
<dbReference type="Proteomes" id="UP000094626">
    <property type="component" value="Plasmid pSA3"/>
</dbReference>
<dbReference type="AlphaFoldDB" id="A0A031J5R1"/>
<reference evidence="5" key="3">
    <citation type="journal article" date="2017" name="J. Biotechnol.">
        <title>Complete genome sequence of Novosphingobium resinovorum SA1, a versatile xenobiotic-degrading bacterium capable of utilizing sulfanilic acid.</title>
        <authorList>
            <person name="Hegedus B."/>
            <person name="Kos P.B."/>
            <person name="Balint B."/>
            <person name="Maroti G."/>
            <person name="Gan H.M."/>
            <person name="Perei K."/>
            <person name="Rakhely G."/>
        </authorList>
    </citation>
    <scope>NUCLEOTIDE SEQUENCE [LARGE SCALE GENOMIC DNA]</scope>
    <source>
        <strain evidence="5">SA1</strain>
    </source>
</reference>
<dbReference type="Proteomes" id="UP000024329">
    <property type="component" value="Unassembled WGS sequence"/>
</dbReference>
<dbReference type="OrthoDB" id="7471348at2"/>
<sequence>MFQADLFRDSRPSEPMRLAAPPTTTTVSILECLSTSCKRPRYAFMVLNLLVEASQRTGSAGPYVLVGDLRVPVRDWLCDALVPVAQRDPRRLSIEGRVRQMLEDACELPLDPDDAQRLVDEMVLERIRISGRTNVSRAVSELVRAGLVKRHYQGFRVDHHNRGAKRQAVYVVTEPVMRALSRATT</sequence>
<dbReference type="RefSeq" id="WP_036530897.1">
    <property type="nucleotide sequence ID" value="NZ_CP017078.1"/>
</dbReference>
<geneLocation type="plasmid" evidence="2 5">
    <name>pSA3</name>
</geneLocation>
<evidence type="ECO:0000313" key="3">
    <source>
        <dbReference type="EMBL" id="EZP68586.1"/>
    </source>
</evidence>
<feature type="compositionally biased region" description="Basic and acidic residues" evidence="1">
    <location>
        <begin position="1"/>
        <end position="14"/>
    </location>
</feature>
<gene>
    <name evidence="2" type="ORF">BES08_29685</name>
    <name evidence="3" type="ORF">BV97_05607</name>
</gene>
<evidence type="ECO:0000313" key="2">
    <source>
        <dbReference type="EMBL" id="AOR81064.1"/>
    </source>
</evidence>
<evidence type="ECO:0000256" key="1">
    <source>
        <dbReference type="SAM" id="MobiDB-lite"/>
    </source>
</evidence>
<accession>A0A031J5R1</accession>
<evidence type="ECO:0000313" key="4">
    <source>
        <dbReference type="Proteomes" id="UP000024329"/>
    </source>
</evidence>
<dbReference type="KEGG" id="nre:BES08_29685"/>
<dbReference type="EMBL" id="CP017078">
    <property type="protein sequence ID" value="AOR81064.1"/>
    <property type="molecule type" value="Genomic_DNA"/>
</dbReference>
<reference evidence="2" key="2">
    <citation type="submission" date="2016-08" db="EMBL/GenBank/DDBJ databases">
        <authorList>
            <person name="Seilhamer J.J."/>
        </authorList>
    </citation>
    <scope>NUCLEOTIDE SEQUENCE [LARGE SCALE GENOMIC DNA]</scope>
    <source>
        <strain evidence="2">SA1</strain>
        <plasmid evidence="2">pSA3</plasmid>
    </source>
</reference>
<organism evidence="3 4">
    <name type="scientific">Novosphingobium resinovorum</name>
    <dbReference type="NCBI Taxonomy" id="158500"/>
    <lineage>
        <taxon>Bacteria</taxon>
        <taxon>Pseudomonadati</taxon>
        <taxon>Pseudomonadota</taxon>
        <taxon>Alphaproteobacteria</taxon>
        <taxon>Sphingomonadales</taxon>
        <taxon>Sphingomonadaceae</taxon>
        <taxon>Novosphingobium</taxon>
    </lineage>
</organism>
<protein>
    <submittedName>
        <fullName evidence="3">Uncharacterized protein</fullName>
    </submittedName>
</protein>
<feature type="region of interest" description="Disordered" evidence="1">
    <location>
        <begin position="1"/>
        <end position="20"/>
    </location>
</feature>
<keyword evidence="2" id="KW-0614">Plasmid</keyword>
<dbReference type="EMBL" id="JFYZ01000079">
    <property type="protein sequence ID" value="EZP68586.1"/>
    <property type="molecule type" value="Genomic_DNA"/>
</dbReference>
<keyword evidence="5" id="KW-1185">Reference proteome</keyword>